<keyword evidence="5" id="KW-1185">Reference proteome</keyword>
<dbReference type="Pfam" id="PF18962">
    <property type="entry name" value="Por_Secre_tail"/>
    <property type="match status" value="1"/>
</dbReference>
<dbReference type="Gene3D" id="2.60.120.200">
    <property type="match status" value="1"/>
</dbReference>
<evidence type="ECO:0000256" key="2">
    <source>
        <dbReference type="SAM" id="SignalP"/>
    </source>
</evidence>
<organism evidence="4 5">
    <name type="scientific">Chryseobacterium kwangjuense</name>
    <dbReference type="NCBI Taxonomy" id="267125"/>
    <lineage>
        <taxon>Bacteria</taxon>
        <taxon>Pseudomonadati</taxon>
        <taxon>Bacteroidota</taxon>
        <taxon>Flavobacteriia</taxon>
        <taxon>Flavobacteriales</taxon>
        <taxon>Weeksellaceae</taxon>
        <taxon>Chryseobacterium group</taxon>
        <taxon>Chryseobacterium</taxon>
    </lineage>
</organism>
<proteinExistence type="predicted"/>
<dbReference type="Pfam" id="PF13385">
    <property type="entry name" value="Laminin_G_3"/>
    <property type="match status" value="1"/>
</dbReference>
<dbReference type="SUPFAM" id="SSF49899">
    <property type="entry name" value="Concanavalin A-like lectins/glucanases"/>
    <property type="match status" value="1"/>
</dbReference>
<evidence type="ECO:0000256" key="1">
    <source>
        <dbReference type="ARBA" id="ARBA00022729"/>
    </source>
</evidence>
<gene>
    <name evidence="4" type="ORF">ACKW6Q_04410</name>
</gene>
<protein>
    <submittedName>
        <fullName evidence="4">T9SS type A sorting domain-containing protein</fullName>
    </submittedName>
</protein>
<feature type="chain" id="PRO_5045617412" evidence="2">
    <location>
        <begin position="19"/>
        <end position="306"/>
    </location>
</feature>
<feature type="signal peptide" evidence="2">
    <location>
        <begin position="1"/>
        <end position="18"/>
    </location>
</feature>
<dbReference type="InterPro" id="IPR013320">
    <property type="entry name" value="ConA-like_dom_sf"/>
</dbReference>
<comment type="caution">
    <text evidence="4">The sequence shown here is derived from an EMBL/GenBank/DDBJ whole genome shotgun (WGS) entry which is preliminary data.</text>
</comment>
<sequence length="306" mass="33549">MKKNYLFAFCLFSAFSFAQQQMVSFEALDGFYTGDINGQGTWISTPTGDFPANVLNQTICADDASDGFHSLRIVKENTYGTQSIPIIGAFDNLPVMLPHNNFTVSFDMKMSQLNGSVYSFQGVSSADEKFVVRLDFDSSGTIKVLKMVSGIPIMESASATWQPNLWYSITVMGTAADIKYYLNGILIYSGTAAEAIDMNQLRFVHDNAEGTAYIDNLKVYNQAQLSASDRDVNKNSVNIYPNPAVDFISVTASGKIKSSEIYDSAGRKVQIGLESDKIEVAKLSAGLYLINIKTENGSFSGKFIKK</sequence>
<accession>A0ABW9JZH2</accession>
<reference evidence="4 5" key="1">
    <citation type="submission" date="2024-12" db="EMBL/GenBank/DDBJ databases">
        <title>Draft genome sequence of Chryseobacterium kwangjuense AG447.</title>
        <authorList>
            <person name="Cheptsov V.S."/>
            <person name="Belov A."/>
            <person name="Zavarzina A.G."/>
        </authorList>
    </citation>
    <scope>NUCLEOTIDE SEQUENCE [LARGE SCALE GENOMIC DNA]</scope>
    <source>
        <strain evidence="4 5">AG447</strain>
    </source>
</reference>
<dbReference type="Proteomes" id="UP001634154">
    <property type="component" value="Unassembled WGS sequence"/>
</dbReference>
<dbReference type="NCBIfam" id="TIGR04183">
    <property type="entry name" value="Por_Secre_tail"/>
    <property type="match status" value="1"/>
</dbReference>
<dbReference type="RefSeq" id="WP_409355864.1">
    <property type="nucleotide sequence ID" value="NZ_JBJXVJ010000001.1"/>
</dbReference>
<evidence type="ECO:0000313" key="5">
    <source>
        <dbReference type="Proteomes" id="UP001634154"/>
    </source>
</evidence>
<evidence type="ECO:0000259" key="3">
    <source>
        <dbReference type="Pfam" id="PF18962"/>
    </source>
</evidence>
<feature type="domain" description="Secretion system C-terminal sorting" evidence="3">
    <location>
        <begin position="239"/>
        <end position="304"/>
    </location>
</feature>
<keyword evidence="1 2" id="KW-0732">Signal</keyword>
<dbReference type="EMBL" id="JBJXVJ010000001">
    <property type="protein sequence ID" value="MFN1216211.1"/>
    <property type="molecule type" value="Genomic_DNA"/>
</dbReference>
<evidence type="ECO:0000313" key="4">
    <source>
        <dbReference type="EMBL" id="MFN1216211.1"/>
    </source>
</evidence>
<name>A0ABW9JZH2_9FLAO</name>
<dbReference type="InterPro" id="IPR026444">
    <property type="entry name" value="Secre_tail"/>
</dbReference>